<sequence length="55" mass="6293">MTLVRPFIVPTRQYSHLNSFTKALLDMAIFLSHYVGISLINYGEVNSIVLRLIIL</sequence>
<name>A0A915AFF3_PARUN</name>
<accession>A0A915AFF3</accession>
<organism evidence="1 2">
    <name type="scientific">Parascaris univalens</name>
    <name type="common">Nematode worm</name>
    <dbReference type="NCBI Taxonomy" id="6257"/>
    <lineage>
        <taxon>Eukaryota</taxon>
        <taxon>Metazoa</taxon>
        <taxon>Ecdysozoa</taxon>
        <taxon>Nematoda</taxon>
        <taxon>Chromadorea</taxon>
        <taxon>Rhabditida</taxon>
        <taxon>Spirurina</taxon>
        <taxon>Ascaridomorpha</taxon>
        <taxon>Ascaridoidea</taxon>
        <taxon>Ascarididae</taxon>
        <taxon>Parascaris</taxon>
    </lineage>
</organism>
<reference evidence="2 3" key="1">
    <citation type="submission" date="2022-11" db="UniProtKB">
        <authorList>
            <consortium name="WormBaseParasite"/>
        </authorList>
    </citation>
    <scope>IDENTIFICATION</scope>
</reference>
<keyword evidence="1" id="KW-1185">Reference proteome</keyword>
<dbReference type="AlphaFoldDB" id="A0A915AFF3"/>
<evidence type="ECO:0000313" key="3">
    <source>
        <dbReference type="WBParaSite" id="PgR006_g017_t03"/>
    </source>
</evidence>
<dbReference type="WBParaSite" id="PgR006_g017_t02">
    <property type="protein sequence ID" value="PgR006_g017_t02"/>
    <property type="gene ID" value="PgR006_g017"/>
</dbReference>
<proteinExistence type="predicted"/>
<protein>
    <submittedName>
        <fullName evidence="2 3">Uncharacterized protein</fullName>
    </submittedName>
</protein>
<dbReference type="WBParaSite" id="PgR006_g017_t03">
    <property type="protein sequence ID" value="PgR006_g017_t03"/>
    <property type="gene ID" value="PgR006_g017"/>
</dbReference>
<evidence type="ECO:0000313" key="1">
    <source>
        <dbReference type="Proteomes" id="UP000887569"/>
    </source>
</evidence>
<evidence type="ECO:0000313" key="2">
    <source>
        <dbReference type="WBParaSite" id="PgR006_g017_t02"/>
    </source>
</evidence>
<dbReference type="Proteomes" id="UP000887569">
    <property type="component" value="Unplaced"/>
</dbReference>